<gene>
    <name evidence="7" type="ORF">ILUMI_25877</name>
</gene>
<organism evidence="7 8">
    <name type="scientific">Ignelater luminosus</name>
    <name type="common">Cucubano</name>
    <name type="synonym">Pyrophorus luminosus</name>
    <dbReference type="NCBI Taxonomy" id="2038154"/>
    <lineage>
        <taxon>Eukaryota</taxon>
        <taxon>Metazoa</taxon>
        <taxon>Ecdysozoa</taxon>
        <taxon>Arthropoda</taxon>
        <taxon>Hexapoda</taxon>
        <taxon>Insecta</taxon>
        <taxon>Pterygota</taxon>
        <taxon>Neoptera</taxon>
        <taxon>Endopterygota</taxon>
        <taxon>Coleoptera</taxon>
        <taxon>Polyphaga</taxon>
        <taxon>Elateriformia</taxon>
        <taxon>Elateroidea</taxon>
        <taxon>Elateridae</taxon>
        <taxon>Agrypninae</taxon>
        <taxon>Pyrophorini</taxon>
        <taxon>Ignelater</taxon>
    </lineage>
</organism>
<name>A0A8K0CAT6_IGNLU</name>
<evidence type="ECO:0000313" key="7">
    <source>
        <dbReference type="EMBL" id="KAF2880300.1"/>
    </source>
</evidence>
<dbReference type="PANTHER" id="PTHR11266">
    <property type="entry name" value="PEROXISOMAL MEMBRANE PROTEIN 2, PXMP2 MPV17"/>
    <property type="match status" value="1"/>
</dbReference>
<protein>
    <recommendedName>
        <fullName evidence="9">Mpv17-like protein 2</fullName>
    </recommendedName>
</protein>
<evidence type="ECO:0008006" key="9">
    <source>
        <dbReference type="Google" id="ProtNLM"/>
    </source>
</evidence>
<evidence type="ECO:0000256" key="5">
    <source>
        <dbReference type="ARBA" id="ARBA00023136"/>
    </source>
</evidence>
<accession>A0A8K0CAT6</accession>
<evidence type="ECO:0000256" key="2">
    <source>
        <dbReference type="ARBA" id="ARBA00006824"/>
    </source>
</evidence>
<comment type="similarity">
    <text evidence="2 6">Belongs to the peroxisomal membrane protein PXMP2/4 family.</text>
</comment>
<dbReference type="Proteomes" id="UP000801492">
    <property type="component" value="Unassembled WGS sequence"/>
</dbReference>
<keyword evidence="3 6" id="KW-0812">Transmembrane</keyword>
<sequence length="212" mass="24790">MASRRLLKYLRYYSSRVPGKAVFREGWNNAFGKHLLFTNTWTSGVLMIGGDIMEQEIEYQRGVISKRYDWSRVGRMFLTGLLFGPLHHYFYGWMDRVLPKRNMGSVTKKILLDQFIMSPACIACFIYSMGALERKPLKSSTDELKDKFAEVYLVDWCIWPPTQFINFYFLPVKYQVLYINAVTMVYNVFLSYIKHRDMTPVAAPISSDVIPQ</sequence>
<reference evidence="7" key="1">
    <citation type="submission" date="2019-08" db="EMBL/GenBank/DDBJ databases">
        <title>The genome of the North American firefly Photinus pyralis.</title>
        <authorList>
            <consortium name="Photinus pyralis genome working group"/>
            <person name="Fallon T.R."/>
            <person name="Sander Lower S.E."/>
            <person name="Weng J.-K."/>
        </authorList>
    </citation>
    <scope>NUCLEOTIDE SEQUENCE</scope>
    <source>
        <strain evidence="7">TRF0915ILg1</strain>
        <tissue evidence="7">Whole body</tissue>
    </source>
</reference>
<keyword evidence="8" id="KW-1185">Reference proteome</keyword>
<dbReference type="InterPro" id="IPR007248">
    <property type="entry name" value="Mpv17_PMP22"/>
</dbReference>
<dbReference type="Pfam" id="PF04117">
    <property type="entry name" value="Mpv17_PMP22"/>
    <property type="match status" value="1"/>
</dbReference>
<dbReference type="AlphaFoldDB" id="A0A8K0CAT6"/>
<keyword evidence="5 6" id="KW-0472">Membrane</keyword>
<dbReference type="PANTHER" id="PTHR11266:SF81">
    <property type="entry name" value="GH12661P-RELATED"/>
    <property type="match status" value="1"/>
</dbReference>
<evidence type="ECO:0000256" key="6">
    <source>
        <dbReference type="RuleBase" id="RU363053"/>
    </source>
</evidence>
<feature type="transmembrane region" description="Helical" evidence="6">
    <location>
        <begin position="176"/>
        <end position="193"/>
    </location>
</feature>
<evidence type="ECO:0000256" key="4">
    <source>
        <dbReference type="ARBA" id="ARBA00022989"/>
    </source>
</evidence>
<dbReference type="EMBL" id="VTPC01090988">
    <property type="protein sequence ID" value="KAF2880300.1"/>
    <property type="molecule type" value="Genomic_DNA"/>
</dbReference>
<evidence type="ECO:0000313" key="8">
    <source>
        <dbReference type="Proteomes" id="UP000801492"/>
    </source>
</evidence>
<keyword evidence="4 6" id="KW-1133">Transmembrane helix</keyword>
<feature type="transmembrane region" description="Helical" evidence="6">
    <location>
        <begin position="111"/>
        <end position="130"/>
    </location>
</feature>
<dbReference type="GO" id="GO:0061668">
    <property type="term" value="P:mitochondrial ribosome assembly"/>
    <property type="evidence" value="ECO:0007669"/>
    <property type="project" value="TreeGrafter"/>
</dbReference>
<comment type="caution">
    <text evidence="7">The sequence shown here is derived from an EMBL/GenBank/DDBJ whole genome shotgun (WGS) entry which is preliminary data.</text>
</comment>
<comment type="subcellular location">
    <subcellularLocation>
        <location evidence="1">Membrane</location>
        <topology evidence="1">Multi-pass membrane protein</topology>
    </subcellularLocation>
</comment>
<dbReference type="OrthoDB" id="10267969at2759"/>
<dbReference type="GO" id="GO:0005739">
    <property type="term" value="C:mitochondrion"/>
    <property type="evidence" value="ECO:0007669"/>
    <property type="project" value="TreeGrafter"/>
</dbReference>
<evidence type="ECO:0000256" key="1">
    <source>
        <dbReference type="ARBA" id="ARBA00004141"/>
    </source>
</evidence>
<evidence type="ECO:0000256" key="3">
    <source>
        <dbReference type="ARBA" id="ARBA00022692"/>
    </source>
</evidence>
<dbReference type="GO" id="GO:0016020">
    <property type="term" value="C:membrane"/>
    <property type="evidence" value="ECO:0007669"/>
    <property type="project" value="UniProtKB-SubCell"/>
</dbReference>
<proteinExistence type="inferred from homology"/>